<evidence type="ECO:0000313" key="2">
    <source>
        <dbReference type="EMBL" id="RMX86520.1"/>
    </source>
</evidence>
<proteinExistence type="predicted"/>
<feature type="non-terminal residue" evidence="2">
    <location>
        <position position="1"/>
    </location>
</feature>
<dbReference type="PANTHER" id="PTHR34065:SF1">
    <property type="entry name" value="CELL DIVISION CONTROL PROTEIN 14"/>
    <property type="match status" value="1"/>
</dbReference>
<dbReference type="EMBL" id="QWIL01003514">
    <property type="protein sequence ID" value="RMX86520.1"/>
    <property type="molecule type" value="Genomic_DNA"/>
</dbReference>
<dbReference type="Proteomes" id="UP000271337">
    <property type="component" value="Unassembled WGS sequence"/>
</dbReference>
<dbReference type="OrthoDB" id="5357220at2759"/>
<dbReference type="InterPro" id="IPR012535">
    <property type="entry name" value="Cell_div_Cdc14"/>
</dbReference>
<dbReference type="InterPro" id="IPR016024">
    <property type="entry name" value="ARM-type_fold"/>
</dbReference>
<dbReference type="Pfam" id="PF08045">
    <property type="entry name" value="CDC14"/>
    <property type="match status" value="1"/>
</dbReference>
<evidence type="ECO:0000256" key="1">
    <source>
        <dbReference type="SAM" id="MobiDB-lite"/>
    </source>
</evidence>
<dbReference type="PANTHER" id="PTHR34065">
    <property type="entry name" value="CELL DIVISION CONTROL PROTEIN 14"/>
    <property type="match status" value="1"/>
</dbReference>
<dbReference type="VEuPathDB" id="FungiDB:BTJ68_13840"/>
<accession>A0A3M6X7H1</accession>
<reference evidence="2 3" key="1">
    <citation type="journal article" date="2018" name="BMC Genomics">
        <title>Genomic evidence for intraspecific hybridization in a clonal and extremely halotolerant yeast.</title>
        <authorList>
            <person name="Gostincar C."/>
            <person name="Stajich J.E."/>
            <person name="Zupancic J."/>
            <person name="Zalar P."/>
            <person name="Gunde-Cimerman N."/>
        </authorList>
    </citation>
    <scope>NUCLEOTIDE SEQUENCE [LARGE SCALE GENOMIC DNA]</scope>
    <source>
        <strain evidence="2 3">EXF-6669</strain>
    </source>
</reference>
<comment type="caution">
    <text evidence="2">The sequence shown here is derived from an EMBL/GenBank/DDBJ whole genome shotgun (WGS) entry which is preliminary data.</text>
</comment>
<feature type="region of interest" description="Disordered" evidence="1">
    <location>
        <begin position="343"/>
        <end position="362"/>
    </location>
</feature>
<gene>
    <name evidence="2" type="ORF">D0867_15755</name>
</gene>
<feature type="compositionally biased region" description="Low complexity" evidence="1">
    <location>
        <begin position="292"/>
        <end position="302"/>
    </location>
</feature>
<feature type="compositionally biased region" description="Basic and acidic residues" evidence="1">
    <location>
        <begin position="350"/>
        <end position="362"/>
    </location>
</feature>
<dbReference type="SUPFAM" id="SSF48371">
    <property type="entry name" value="ARM repeat"/>
    <property type="match status" value="1"/>
</dbReference>
<dbReference type="Gene3D" id="1.25.10.10">
    <property type="entry name" value="Leucine-rich Repeat Variant"/>
    <property type="match status" value="1"/>
</dbReference>
<feature type="region of interest" description="Disordered" evidence="1">
    <location>
        <begin position="105"/>
        <end position="137"/>
    </location>
</feature>
<evidence type="ECO:0008006" key="4">
    <source>
        <dbReference type="Google" id="ProtNLM"/>
    </source>
</evidence>
<name>A0A3M6X7H1_HORWE</name>
<protein>
    <recommendedName>
        <fullName evidence="4">Cell division control protein 14</fullName>
    </recommendedName>
</protein>
<dbReference type="InterPro" id="IPR011989">
    <property type="entry name" value="ARM-like"/>
</dbReference>
<evidence type="ECO:0000313" key="3">
    <source>
        <dbReference type="Proteomes" id="UP000271337"/>
    </source>
</evidence>
<sequence>ITFLSRTATIDYCIHTTHRLNFRQVGRCPGLLGDRITSYSRRTTSHRQRIIINIHPHPPSPPTPPAMENLLTLSFDNLSSRDPARTRKGLRQIEGLLAQVCLSNGNHHNNKRLSPHKRTRSDISHPDPSLPPGQPKRLVDLRRDAAFREFFRLQEGFRWNVASRLLETLTTLMGHPSTSSQTNSLILSTTSLLQGILLLHPPSRTLFARYDAMNLLLDLLDPSNPSSIQAQTLLVLVTAMLDCPRNTRAFESLDGLGTVTSLFKSRSTRQDVKMRTLEFLYFYLMPESSPLLAPGSSSSSAPNTGVYHQQQQRDRIVHLHEQTHARTHSGESEVSSSGDLLMAAGDGEEEGTKRESLTTEEKQKLLGRHLNNVAELVRDLRENAVFSAAGAGGSA</sequence>
<dbReference type="AlphaFoldDB" id="A0A3M6X7H1"/>
<feature type="region of interest" description="Disordered" evidence="1">
    <location>
        <begin position="292"/>
        <end position="312"/>
    </location>
</feature>
<organism evidence="2 3">
    <name type="scientific">Hortaea werneckii</name>
    <name type="common">Black yeast</name>
    <name type="synonym">Cladosporium werneckii</name>
    <dbReference type="NCBI Taxonomy" id="91943"/>
    <lineage>
        <taxon>Eukaryota</taxon>
        <taxon>Fungi</taxon>
        <taxon>Dikarya</taxon>
        <taxon>Ascomycota</taxon>
        <taxon>Pezizomycotina</taxon>
        <taxon>Dothideomycetes</taxon>
        <taxon>Dothideomycetidae</taxon>
        <taxon>Mycosphaerellales</taxon>
        <taxon>Teratosphaeriaceae</taxon>
        <taxon>Hortaea</taxon>
    </lineage>
</organism>
<feature type="compositionally biased region" description="Basic residues" evidence="1">
    <location>
        <begin position="108"/>
        <end position="119"/>
    </location>
</feature>